<feature type="signal peptide" evidence="3">
    <location>
        <begin position="1"/>
        <end position="19"/>
    </location>
</feature>
<evidence type="ECO:0000256" key="1">
    <source>
        <dbReference type="ARBA" id="ARBA00022801"/>
    </source>
</evidence>
<comment type="caution">
    <text evidence="4">The sequence shown here is derived from an EMBL/GenBank/DDBJ whole genome shotgun (WGS) entry which is preliminary data.</text>
</comment>
<dbReference type="PANTHER" id="PTHR33630:SF9">
    <property type="entry name" value="CUTINASE 4"/>
    <property type="match status" value="1"/>
</dbReference>
<protein>
    <recommendedName>
        <fullName evidence="6">Cutinase</fullName>
    </recommendedName>
</protein>
<accession>A0AAN6GLJ9</accession>
<dbReference type="SMART" id="SM01110">
    <property type="entry name" value="Cutinase"/>
    <property type="match status" value="1"/>
</dbReference>
<dbReference type="InterPro" id="IPR000675">
    <property type="entry name" value="Cutinase/axe"/>
</dbReference>
<dbReference type="SUPFAM" id="SSF53474">
    <property type="entry name" value="alpha/beta-Hydrolases"/>
    <property type="match status" value="1"/>
</dbReference>
<evidence type="ECO:0000256" key="3">
    <source>
        <dbReference type="SAM" id="SignalP"/>
    </source>
</evidence>
<dbReference type="PANTHER" id="PTHR33630">
    <property type="entry name" value="CUTINASE RV1984C-RELATED-RELATED"/>
    <property type="match status" value="1"/>
</dbReference>
<dbReference type="Proteomes" id="UP001176517">
    <property type="component" value="Unassembled WGS sequence"/>
</dbReference>
<keyword evidence="1" id="KW-0378">Hydrolase</keyword>
<evidence type="ECO:0000256" key="2">
    <source>
        <dbReference type="ARBA" id="ARBA00023157"/>
    </source>
</evidence>
<evidence type="ECO:0000313" key="4">
    <source>
        <dbReference type="EMBL" id="KAK0544211.1"/>
    </source>
</evidence>
<dbReference type="Pfam" id="PF01083">
    <property type="entry name" value="Cutinase"/>
    <property type="match status" value="1"/>
</dbReference>
<dbReference type="GO" id="GO:0052689">
    <property type="term" value="F:carboxylic ester hydrolase activity"/>
    <property type="evidence" value="ECO:0007669"/>
    <property type="project" value="UniProtKB-ARBA"/>
</dbReference>
<evidence type="ECO:0000313" key="5">
    <source>
        <dbReference type="Proteomes" id="UP001176517"/>
    </source>
</evidence>
<dbReference type="Gene3D" id="3.40.50.1820">
    <property type="entry name" value="alpha/beta hydrolase"/>
    <property type="match status" value="1"/>
</dbReference>
<reference evidence="4" key="1">
    <citation type="journal article" date="2023" name="PhytoFront">
        <title>Draft Genome Resources of Seven Strains of Tilletia horrida, Causal Agent of Kernel Smut of Rice.</title>
        <authorList>
            <person name="Khanal S."/>
            <person name="Antony Babu S."/>
            <person name="Zhou X.G."/>
        </authorList>
    </citation>
    <scope>NUCLEOTIDE SEQUENCE</scope>
    <source>
        <strain evidence="4">TX6</strain>
    </source>
</reference>
<keyword evidence="5" id="KW-1185">Reference proteome</keyword>
<dbReference type="EMBL" id="JAPDMZ010000296">
    <property type="protein sequence ID" value="KAK0544211.1"/>
    <property type="molecule type" value="Genomic_DNA"/>
</dbReference>
<name>A0AAN6GLJ9_9BASI</name>
<proteinExistence type="predicted"/>
<feature type="chain" id="PRO_5042877620" description="Cutinase" evidence="3">
    <location>
        <begin position="20"/>
        <end position="237"/>
    </location>
</feature>
<evidence type="ECO:0008006" key="6">
    <source>
        <dbReference type="Google" id="ProtNLM"/>
    </source>
</evidence>
<keyword evidence="2" id="KW-1015">Disulfide bond</keyword>
<dbReference type="InterPro" id="IPR029058">
    <property type="entry name" value="AB_hydrolase_fold"/>
</dbReference>
<dbReference type="AlphaFoldDB" id="A0AAN6GLJ9"/>
<sequence length="237" mass="24841">MKLTFAASVLAVALGCASGSPVDLAERATATGCNSYKLVTVRGTFVPQNSTLGYSGMLSQTKAAVSGGASYDIVYPAMVDFPDSLPKGVTALTRYLSTQIKSCPSQKLALIGYSQGAEVIDRVTQYILPTKNATLFNTIKAIVLIGDPLHTPGNSANVDSKGGNSTAKYEGHALLEGSKVIPQAYNKAKKLLNICADKDSICATSEPGSNFDAHLSYIQDAGVQKLGSKFIIARLQA</sequence>
<keyword evidence="3" id="KW-0732">Signal</keyword>
<dbReference type="PROSITE" id="PS51257">
    <property type="entry name" value="PROKAR_LIPOPROTEIN"/>
    <property type="match status" value="1"/>
</dbReference>
<gene>
    <name evidence="4" type="ORF">OC846_006152</name>
</gene>
<organism evidence="4 5">
    <name type="scientific">Tilletia horrida</name>
    <dbReference type="NCBI Taxonomy" id="155126"/>
    <lineage>
        <taxon>Eukaryota</taxon>
        <taxon>Fungi</taxon>
        <taxon>Dikarya</taxon>
        <taxon>Basidiomycota</taxon>
        <taxon>Ustilaginomycotina</taxon>
        <taxon>Exobasidiomycetes</taxon>
        <taxon>Tilletiales</taxon>
        <taxon>Tilletiaceae</taxon>
        <taxon>Tilletia</taxon>
    </lineage>
</organism>